<keyword evidence="3" id="KW-1185">Reference proteome</keyword>
<dbReference type="EMBL" id="LNQR01000067">
    <property type="protein sequence ID" value="KWT84944.1"/>
    <property type="molecule type" value="Genomic_DNA"/>
</dbReference>
<proteinExistence type="predicted"/>
<evidence type="ECO:0000313" key="3">
    <source>
        <dbReference type="Proteomes" id="UP000060487"/>
    </source>
</evidence>
<comment type="caution">
    <text evidence="2">The sequence shown here is derived from an EMBL/GenBank/DDBJ whole genome shotgun (WGS) entry which is preliminary data.</text>
</comment>
<organism evidence="2 3">
    <name type="scientific">Candidatus Magnetominusculus xianensis</name>
    <dbReference type="NCBI Taxonomy" id="1748249"/>
    <lineage>
        <taxon>Bacteria</taxon>
        <taxon>Pseudomonadati</taxon>
        <taxon>Nitrospirota</taxon>
        <taxon>Nitrospiria</taxon>
        <taxon>Nitrospirales</taxon>
        <taxon>Nitrospiraceae</taxon>
        <taxon>Candidatus Magnetominusculus</taxon>
    </lineage>
</organism>
<protein>
    <submittedName>
        <fullName evidence="2">LPS 1,2-N-acetylglucosaminetransferase</fullName>
        <ecNumber evidence="2">2.4.-.-</ecNumber>
    </submittedName>
</protein>
<dbReference type="PANTHER" id="PTHR45947">
    <property type="entry name" value="SULFOQUINOVOSYL TRANSFERASE SQD2"/>
    <property type="match status" value="1"/>
</dbReference>
<dbReference type="PANTHER" id="PTHR45947:SF3">
    <property type="entry name" value="SULFOQUINOVOSYL TRANSFERASE SQD2"/>
    <property type="match status" value="1"/>
</dbReference>
<dbReference type="SUPFAM" id="SSF53756">
    <property type="entry name" value="UDP-Glycosyltransferase/glycogen phosphorylase"/>
    <property type="match status" value="1"/>
</dbReference>
<dbReference type="InterPro" id="IPR050194">
    <property type="entry name" value="Glycosyltransferase_grp1"/>
</dbReference>
<dbReference type="InterPro" id="IPR001296">
    <property type="entry name" value="Glyco_trans_1"/>
</dbReference>
<keyword evidence="2" id="KW-0328">Glycosyltransferase</keyword>
<dbReference type="Proteomes" id="UP000060487">
    <property type="component" value="Unassembled WGS sequence"/>
</dbReference>
<dbReference type="Pfam" id="PF00534">
    <property type="entry name" value="Glycos_transf_1"/>
    <property type="match status" value="1"/>
</dbReference>
<keyword evidence="2" id="KW-0808">Transferase</keyword>
<name>A0ABR5SG43_9BACT</name>
<evidence type="ECO:0000259" key="1">
    <source>
        <dbReference type="Pfam" id="PF00534"/>
    </source>
</evidence>
<gene>
    <name evidence="2" type="ORF">ASN18_1874</name>
</gene>
<dbReference type="Gene3D" id="3.40.50.2000">
    <property type="entry name" value="Glycogen Phosphorylase B"/>
    <property type="match status" value="2"/>
</dbReference>
<dbReference type="GO" id="GO:0016757">
    <property type="term" value="F:glycosyltransferase activity"/>
    <property type="evidence" value="ECO:0007669"/>
    <property type="project" value="UniProtKB-KW"/>
</dbReference>
<accession>A0ABR5SG43</accession>
<sequence>MPKKILMAAAPVHPVPPLKGAAVEMWIYEVSKRLVGYEPHVVCLADEFYPDTEYKDGIFFHRIRFGRIYRRLFQKLTRLDPFSYNDRIIELIKEISPEIIHMHNSIKRFTPLIKAVRAAGLIKTMLHVQNEFPVDELLELDAFTGCSQYIMNHYAAKPIEAAHKFCIYNGVDLDRFKDFREVPDVRDAIRGRFGIKKDDFVVLFVGRVSPEKGVEHFINSAGIINKKRRIEDVKFFVIGEIQKGSGDRADYGRRIVDMAAGLPVTFTDVFTPSRMHLIYLLGDIFVLPSNFDDPFPFVALEAMATGLPLVTRKKGGLTDYIIDGVNGLFVDEADPAAGIAQKIELLADNEPLRGSVGRAGRQTIEERFSWEKIAQEVENAYNIVI</sequence>
<evidence type="ECO:0000313" key="2">
    <source>
        <dbReference type="EMBL" id="KWT84944.1"/>
    </source>
</evidence>
<feature type="domain" description="Glycosyl transferase family 1" evidence="1">
    <location>
        <begin position="186"/>
        <end position="362"/>
    </location>
</feature>
<dbReference type="EC" id="2.4.-.-" evidence="2"/>
<dbReference type="CDD" id="cd03801">
    <property type="entry name" value="GT4_PimA-like"/>
    <property type="match status" value="1"/>
</dbReference>
<reference evidence="2 3" key="1">
    <citation type="submission" date="2015-11" db="EMBL/GenBank/DDBJ databases">
        <authorList>
            <person name="Lin W."/>
        </authorList>
    </citation>
    <scope>NUCLEOTIDE SEQUENCE [LARGE SCALE GENOMIC DNA]</scope>
    <source>
        <strain evidence="2 3">HCH-1</strain>
    </source>
</reference>